<dbReference type="SUPFAM" id="SSF52540">
    <property type="entry name" value="P-loop containing nucleoside triphosphate hydrolases"/>
    <property type="match status" value="1"/>
</dbReference>
<dbReference type="PROSITE" id="PS00211">
    <property type="entry name" value="ABC_TRANSPORTER_1"/>
    <property type="match status" value="1"/>
</dbReference>
<proteinExistence type="inferred from homology"/>
<dbReference type="InterPro" id="IPR027417">
    <property type="entry name" value="P-loop_NTPase"/>
</dbReference>
<dbReference type="GO" id="GO:0005524">
    <property type="term" value="F:ATP binding"/>
    <property type="evidence" value="ECO:0007669"/>
    <property type="project" value="UniProtKB-UniRule"/>
</dbReference>
<comment type="similarity">
    <text evidence="1 9">Belongs to the ABC transporter superfamily.</text>
</comment>
<keyword evidence="3 9" id="KW-1003">Cell membrane</keyword>
<evidence type="ECO:0000256" key="3">
    <source>
        <dbReference type="ARBA" id="ARBA00022475"/>
    </source>
</evidence>
<evidence type="ECO:0000256" key="7">
    <source>
        <dbReference type="ARBA" id="ARBA00023136"/>
    </source>
</evidence>
<dbReference type="PROSITE" id="PS50893">
    <property type="entry name" value="ABC_TRANSPORTER_2"/>
    <property type="match status" value="1"/>
</dbReference>
<evidence type="ECO:0000313" key="11">
    <source>
        <dbReference type="EMBL" id="QUL97955.1"/>
    </source>
</evidence>
<dbReference type="InterPro" id="IPR005286">
    <property type="entry name" value="Cell_div_FtsE"/>
</dbReference>
<dbReference type="KEGG" id="fcz:IMF26_07725"/>
<keyword evidence="5 9" id="KW-0547">Nucleotide-binding</keyword>
<evidence type="ECO:0000256" key="1">
    <source>
        <dbReference type="ARBA" id="ARBA00005417"/>
    </source>
</evidence>
<comment type="function">
    <text evidence="9">Part of the ABC transporter FtsEX involved in cellular division.</text>
</comment>
<dbReference type="GO" id="GO:0016887">
    <property type="term" value="F:ATP hydrolysis activity"/>
    <property type="evidence" value="ECO:0007669"/>
    <property type="project" value="InterPro"/>
</dbReference>
<evidence type="ECO:0000256" key="2">
    <source>
        <dbReference type="ARBA" id="ARBA00020019"/>
    </source>
</evidence>
<organism evidence="11">
    <name type="scientific">Candidatus Fermentithermobacillus carboniphilus</name>
    <dbReference type="NCBI Taxonomy" id="3085328"/>
    <lineage>
        <taxon>Bacteria</taxon>
        <taxon>Bacillati</taxon>
        <taxon>Bacillota</taxon>
        <taxon>Candidatus Fermentithermobacillia</taxon>
        <taxon>Candidatus Fermentithermobacillales</taxon>
        <taxon>Candidatus Fermentithermobacillaceae</taxon>
        <taxon>Candidatus Fermentithermobacillus</taxon>
    </lineage>
</organism>
<dbReference type="InterPro" id="IPR017871">
    <property type="entry name" value="ABC_transporter-like_CS"/>
</dbReference>
<protein>
    <recommendedName>
        <fullName evidence="2 9">Cell division ATP-binding protein FtsE</fullName>
    </recommendedName>
</protein>
<dbReference type="Gene3D" id="3.40.50.300">
    <property type="entry name" value="P-loop containing nucleotide triphosphate hydrolases"/>
    <property type="match status" value="1"/>
</dbReference>
<dbReference type="PANTHER" id="PTHR24220">
    <property type="entry name" value="IMPORT ATP-BINDING PROTEIN"/>
    <property type="match status" value="1"/>
</dbReference>
<reference evidence="11" key="1">
    <citation type="submission" date="2020-10" db="EMBL/GenBank/DDBJ databases">
        <authorList>
            <person name="Kadnikov V."/>
            <person name="Beletsky A.V."/>
            <person name="Mardanov A.V."/>
            <person name="Karnachuk O.V."/>
            <person name="Ravin N.V."/>
        </authorList>
    </citation>
    <scope>NUCLEOTIDE SEQUENCE</scope>
    <source>
        <strain evidence="11">Bu02</strain>
    </source>
</reference>
<dbReference type="InterPro" id="IPR003593">
    <property type="entry name" value="AAA+_ATPase"/>
</dbReference>
<comment type="subunit">
    <text evidence="9">Homodimer. Forms a membrane-associated complex with FtsX.</text>
</comment>
<gene>
    <name evidence="9 11" type="primary">ftsE</name>
    <name evidence="11" type="ORF">IMF26_07725</name>
</gene>
<evidence type="ECO:0000256" key="9">
    <source>
        <dbReference type="RuleBase" id="RU365094"/>
    </source>
</evidence>
<dbReference type="InterPro" id="IPR003439">
    <property type="entry name" value="ABC_transporter-like_ATP-bd"/>
</dbReference>
<dbReference type="GO" id="GO:0051301">
    <property type="term" value="P:cell division"/>
    <property type="evidence" value="ECO:0007669"/>
    <property type="project" value="UniProtKB-UniRule"/>
</dbReference>
<dbReference type="GO" id="GO:0022857">
    <property type="term" value="F:transmembrane transporter activity"/>
    <property type="evidence" value="ECO:0007669"/>
    <property type="project" value="TreeGrafter"/>
</dbReference>
<evidence type="ECO:0000259" key="10">
    <source>
        <dbReference type="PROSITE" id="PS50893"/>
    </source>
</evidence>
<dbReference type="SMART" id="SM00382">
    <property type="entry name" value="AAA"/>
    <property type="match status" value="1"/>
</dbReference>
<keyword evidence="7 9" id="KW-0472">Membrane</keyword>
<dbReference type="AlphaFoldDB" id="A0AAT9LA13"/>
<keyword evidence="8 9" id="KW-0131">Cell cycle</keyword>
<dbReference type="GO" id="GO:0005886">
    <property type="term" value="C:plasma membrane"/>
    <property type="evidence" value="ECO:0007669"/>
    <property type="project" value="UniProtKB-SubCell"/>
</dbReference>
<evidence type="ECO:0000256" key="6">
    <source>
        <dbReference type="ARBA" id="ARBA00022840"/>
    </source>
</evidence>
<accession>A0AAT9LA13</accession>
<evidence type="ECO:0000256" key="8">
    <source>
        <dbReference type="ARBA" id="ARBA00023306"/>
    </source>
</evidence>
<sequence length="226" mass="25651">MISLRDVSKTYSENVRALFRVNLEIRKGEFVFIVGPSGAGKSTLIKLLYREETPTTGQVIVFGKDLQKMRRREIPYLRRRIGVVFQDFRLLEDRTVEENVAFALEVTGTPWRDVKKRVAQVISMVGLKDRKDAYPRELSGGEQQRVAIARALVRNPDILLADEPSGNLDPHTSIEIFELLERANMYGTTVVVATHAQNIVDALRKRVVELRDGVIVRDVRRGAYGS</sequence>
<dbReference type="InterPro" id="IPR015854">
    <property type="entry name" value="ABC_transpr_LolD-like"/>
</dbReference>
<comment type="subcellular location">
    <subcellularLocation>
        <location evidence="9">Cell membrane</location>
        <topology evidence="9">Peripheral membrane protein</topology>
        <orientation evidence="9">Cytoplasmic side</orientation>
    </subcellularLocation>
</comment>
<dbReference type="NCBIfam" id="TIGR02673">
    <property type="entry name" value="FtsE"/>
    <property type="match status" value="1"/>
</dbReference>
<keyword evidence="6 9" id="KW-0067">ATP-binding</keyword>
<name>A0AAT9LA13_9FIRM</name>
<evidence type="ECO:0000256" key="5">
    <source>
        <dbReference type="ARBA" id="ARBA00022741"/>
    </source>
</evidence>
<evidence type="ECO:0000256" key="4">
    <source>
        <dbReference type="ARBA" id="ARBA00022618"/>
    </source>
</evidence>
<dbReference type="PANTHER" id="PTHR24220:SF470">
    <property type="entry name" value="CELL DIVISION ATP-BINDING PROTEIN FTSE"/>
    <property type="match status" value="1"/>
</dbReference>
<dbReference type="EMBL" id="CP062796">
    <property type="protein sequence ID" value="QUL97955.1"/>
    <property type="molecule type" value="Genomic_DNA"/>
</dbReference>
<keyword evidence="4 9" id="KW-0132">Cell division</keyword>
<feature type="domain" description="ABC transporter" evidence="10">
    <location>
        <begin position="2"/>
        <end position="226"/>
    </location>
</feature>
<reference evidence="11" key="2">
    <citation type="journal article" date="2023" name="Biology">
        <title>Prokaryotic Life Associated with Coal-Fire Gas Vents Revealed by Metagenomics.</title>
        <authorList>
            <person name="Kadnikov V.V."/>
            <person name="Mardanov A.V."/>
            <person name="Beletsky A.V."/>
            <person name="Karnachuk O.V."/>
            <person name="Ravin N.V."/>
        </authorList>
    </citation>
    <scope>NUCLEOTIDE SEQUENCE</scope>
    <source>
        <strain evidence="11">Bu02</strain>
    </source>
</reference>
<dbReference type="FunFam" id="3.40.50.300:FF:000056">
    <property type="entry name" value="Cell division ATP-binding protein FtsE"/>
    <property type="match status" value="1"/>
</dbReference>
<dbReference type="Pfam" id="PF00005">
    <property type="entry name" value="ABC_tran"/>
    <property type="match status" value="1"/>
</dbReference>